<evidence type="ECO:0000259" key="4">
    <source>
        <dbReference type="Pfam" id="PF00326"/>
    </source>
</evidence>
<dbReference type="GO" id="GO:0004252">
    <property type="term" value="F:serine-type endopeptidase activity"/>
    <property type="evidence" value="ECO:0007669"/>
    <property type="project" value="TreeGrafter"/>
</dbReference>
<keyword evidence="6" id="KW-1185">Reference proteome</keyword>
<dbReference type="PANTHER" id="PTHR42776:SF13">
    <property type="entry name" value="DIPEPTIDYL-PEPTIDASE 5"/>
    <property type="match status" value="1"/>
</dbReference>
<reference evidence="5" key="1">
    <citation type="journal article" date="2014" name="Int. J. Syst. Evol. Microbiol.">
        <title>Complete genome sequence of Corynebacterium casei LMG S-19264T (=DSM 44701T), isolated from a smear-ripened cheese.</title>
        <authorList>
            <consortium name="US DOE Joint Genome Institute (JGI-PGF)"/>
            <person name="Walter F."/>
            <person name="Albersmeier A."/>
            <person name="Kalinowski J."/>
            <person name="Ruckert C."/>
        </authorList>
    </citation>
    <scope>NUCLEOTIDE SEQUENCE</scope>
    <source>
        <strain evidence="5">CGMCC 4.7306</strain>
    </source>
</reference>
<organism evidence="5 6">
    <name type="scientific">Microlunatus endophyticus</name>
    <dbReference type="NCBI Taxonomy" id="1716077"/>
    <lineage>
        <taxon>Bacteria</taxon>
        <taxon>Bacillati</taxon>
        <taxon>Actinomycetota</taxon>
        <taxon>Actinomycetes</taxon>
        <taxon>Propionibacteriales</taxon>
        <taxon>Propionibacteriaceae</taxon>
        <taxon>Microlunatus</taxon>
    </lineage>
</organism>
<dbReference type="InterPro" id="IPR029058">
    <property type="entry name" value="AB_hydrolase_fold"/>
</dbReference>
<dbReference type="SUPFAM" id="SSF53474">
    <property type="entry name" value="alpha/beta-Hydrolases"/>
    <property type="match status" value="1"/>
</dbReference>
<dbReference type="GO" id="GO:0006508">
    <property type="term" value="P:proteolysis"/>
    <property type="evidence" value="ECO:0007669"/>
    <property type="project" value="InterPro"/>
</dbReference>
<feature type="compositionally biased region" description="Basic and acidic residues" evidence="3">
    <location>
        <begin position="1"/>
        <end position="23"/>
    </location>
</feature>
<dbReference type="InterPro" id="IPR001375">
    <property type="entry name" value="Peptidase_S9_cat"/>
</dbReference>
<protein>
    <submittedName>
        <fullName evidence="5">Peptidase S9</fullName>
    </submittedName>
</protein>
<feature type="domain" description="Peptidase S9 prolyl oligopeptidase catalytic" evidence="4">
    <location>
        <begin position="508"/>
        <end position="712"/>
    </location>
</feature>
<evidence type="ECO:0000256" key="3">
    <source>
        <dbReference type="SAM" id="MobiDB-lite"/>
    </source>
</evidence>
<sequence>MAFIGDQDRVDLNDQEATGDHESTGAGLGASQEPSDPDEQPLGSPWDDLRAYISLPRLGSLVLSPTGTLLVSVSELNHDQTAYRSSWWSVDPTGSAPARRFTRSAEGESVAAFLPDGSLVFGSRRPAPPAAKAYGPKPETKPDDSDGVLWLLPAGGGEAYPIARRASGWRSIAVARTSPRAVFSAAALIGTESEKQDQDLRKLRKAKKVSAILHEGYPVRFFDHDLGERTRLYAGELTGEVDHGDLDVDLDQLTKLLPDTGRDGVEFEAIADDGSFVIINRRVRKPRGKSAGTLVELDLTDPDAEPVVRAEEDDAQFGGAVISRDGSLIATVRRTEPTATEPPTVKLWLIDRASGEGRVLAGDWDRWPHPVAFSADSSVLYVVADEDGNSPIFAVDLATQTPRRLTADGSYGSVLLSPDGNTLYATRTSYTDPGSVVAISVADGSLTELNAPVSYPELPGTLVDVETEAADGVRIRGYLALPEGASATNKAPLALWIHGGPLGSWNAWSWRWSPWLLVSQGYAVLLPDPALSTGYGQEFIKRGWGRWGAEPFTDLMAITDAVVERDDIDETDTVAMGGSFGGYMANWVAGHTDRFTAIVTHASLWNLGAFRYSTDNGIYWLTELNDEMIAQHSPHLSVDKIVTPMLVIHGDKDYRVPLSEGLALWTELVARHEGDPEELKHKFLYFPDENHWVLKPQHAIVWYETVRNFLESARSGGNFDRPRVL</sequence>
<evidence type="ECO:0000313" key="6">
    <source>
        <dbReference type="Proteomes" id="UP000613840"/>
    </source>
</evidence>
<dbReference type="EMBL" id="BMMZ01000001">
    <property type="protein sequence ID" value="GGL51588.1"/>
    <property type="molecule type" value="Genomic_DNA"/>
</dbReference>
<feature type="region of interest" description="Disordered" evidence="3">
    <location>
        <begin position="1"/>
        <end position="47"/>
    </location>
</feature>
<keyword evidence="2" id="KW-0378">Hydrolase</keyword>
<dbReference type="AlphaFoldDB" id="A0A917W1N6"/>
<keyword evidence="1" id="KW-0732">Signal</keyword>
<comment type="caution">
    <text evidence="5">The sequence shown here is derived from an EMBL/GenBank/DDBJ whole genome shotgun (WGS) entry which is preliminary data.</text>
</comment>
<dbReference type="Pfam" id="PF00326">
    <property type="entry name" value="Peptidase_S9"/>
    <property type="match status" value="1"/>
</dbReference>
<accession>A0A917W1N6</accession>
<dbReference type="Proteomes" id="UP000613840">
    <property type="component" value="Unassembled WGS sequence"/>
</dbReference>
<evidence type="ECO:0000256" key="1">
    <source>
        <dbReference type="ARBA" id="ARBA00022729"/>
    </source>
</evidence>
<dbReference type="Gene3D" id="2.120.10.30">
    <property type="entry name" value="TolB, C-terminal domain"/>
    <property type="match status" value="1"/>
</dbReference>
<evidence type="ECO:0000313" key="5">
    <source>
        <dbReference type="EMBL" id="GGL51588.1"/>
    </source>
</evidence>
<name>A0A917W1N6_9ACTN</name>
<dbReference type="RefSeq" id="WP_188893767.1">
    <property type="nucleotide sequence ID" value="NZ_BMMZ01000001.1"/>
</dbReference>
<evidence type="ECO:0000256" key="2">
    <source>
        <dbReference type="ARBA" id="ARBA00022801"/>
    </source>
</evidence>
<dbReference type="InterPro" id="IPR011042">
    <property type="entry name" value="6-blade_b-propeller_TolB-like"/>
</dbReference>
<dbReference type="PANTHER" id="PTHR42776">
    <property type="entry name" value="SERINE PEPTIDASE S9 FAMILY MEMBER"/>
    <property type="match status" value="1"/>
</dbReference>
<gene>
    <name evidence="5" type="ORF">GCM10011575_07360</name>
</gene>
<reference evidence="5" key="2">
    <citation type="submission" date="2020-09" db="EMBL/GenBank/DDBJ databases">
        <authorList>
            <person name="Sun Q."/>
            <person name="Zhou Y."/>
        </authorList>
    </citation>
    <scope>NUCLEOTIDE SEQUENCE</scope>
    <source>
        <strain evidence="5">CGMCC 4.7306</strain>
    </source>
</reference>
<dbReference type="SUPFAM" id="SSF82171">
    <property type="entry name" value="DPP6 N-terminal domain-like"/>
    <property type="match status" value="1"/>
</dbReference>
<proteinExistence type="predicted"/>
<dbReference type="Gene3D" id="3.40.50.1820">
    <property type="entry name" value="alpha/beta hydrolase"/>
    <property type="match status" value="1"/>
</dbReference>